<proteinExistence type="predicted"/>
<geneLocation type="plasmid" evidence="6 7">
    <name>lp54</name>
</geneLocation>
<organism evidence="4 6">
    <name type="scientific">Borrelia garinii subsp. bavariensis (strain ATCC BAA-2496 / DSM 23469 / PBi)</name>
    <name type="common">Borreliella bavariensis</name>
    <dbReference type="NCBI Taxonomy" id="290434"/>
    <lineage>
        <taxon>Bacteria</taxon>
        <taxon>Pseudomonadati</taxon>
        <taxon>Spirochaetota</taxon>
        <taxon>Spirochaetia</taxon>
        <taxon>Spirochaetales</taxon>
        <taxon>Borreliaceae</taxon>
        <taxon>Borreliella</taxon>
    </lineage>
</organism>
<dbReference type="KEGG" id="bga:BGA66"/>
<evidence type="ECO:0000256" key="2">
    <source>
        <dbReference type="SAM" id="MobiDB-lite"/>
    </source>
</evidence>
<accession>A0A7I6GVB1</accession>
<evidence type="ECO:0000313" key="7">
    <source>
        <dbReference type="Proteomes" id="UP000274630"/>
    </source>
</evidence>
<dbReference type="NCBIfam" id="NF033728">
    <property type="entry name" value="borfam54_1"/>
    <property type="match status" value="1"/>
</dbReference>
<reference evidence="5" key="3">
    <citation type="journal article" date="2018" name="PLoS ONE">
        <title>The genus Borrelia reloaded.</title>
        <authorList>
            <person name="Margos G."/>
            <person name="Gofton A."/>
            <person name="Wibberg D."/>
            <person name="Dangel A."/>
            <person name="Marosevic D."/>
            <person name="Loh S.M."/>
            <person name="Oskam C."/>
            <person name="Fingerle V."/>
        </authorList>
    </citation>
    <scope>NUCLEOTIDE SEQUENCE</scope>
    <source>
        <strain evidence="5">PBi</strain>
    </source>
</reference>
<evidence type="ECO:0000313" key="4">
    <source>
        <dbReference type="EMBL" id="AAT93825.1"/>
    </source>
</evidence>
<feature type="signal peptide" evidence="3">
    <location>
        <begin position="1"/>
        <end position="26"/>
    </location>
</feature>
<name>A0A7I6GVB1_BORGP</name>
<evidence type="ECO:0000313" key="6">
    <source>
        <dbReference type="Proteomes" id="UP000002276"/>
    </source>
</evidence>
<feature type="region of interest" description="Disordered" evidence="2">
    <location>
        <begin position="33"/>
        <end position="58"/>
    </location>
</feature>
<dbReference type="Gene3D" id="1.10.3160.10">
    <property type="entry name" value="Bbcrasp-1"/>
    <property type="match status" value="1"/>
</dbReference>
<dbReference type="EMBL" id="CP028873">
    <property type="protein sequence ID" value="AZA27144.1"/>
    <property type="molecule type" value="Genomic_DNA"/>
</dbReference>
<dbReference type="RefSeq" id="WP_011187209.1">
    <property type="nucleotide sequence ID" value="NC_006129.1"/>
</dbReference>
<dbReference type="NCBIfam" id="NF033729">
    <property type="entry name" value="borfam54_2"/>
    <property type="match status" value="1"/>
</dbReference>
<evidence type="ECO:0000313" key="5">
    <source>
        <dbReference type="EMBL" id="AZA27144.1"/>
    </source>
</evidence>
<dbReference type="AlphaFoldDB" id="A0A7I6GVB1"/>
<sequence length="250" mass="28993">MKKTKLNIIKLNILTTTLTLICISCAVNKIDPEPKSKTNKKENTKEFKNKSQNPDPLKTKNIEDIISKLKAIGKDLEAQQKQEKIEIDKIAAAQLDFLDTFKVGPRDLIVEENQMKMKRIIYSSLNYETEKIKILQGILEKLKQNPKAHNILGSFLYHISWGIQFNIEECLKGIRKAITDELHTLGQEKAERLLMQIESSLKLKQRFAKTLKETIEDYNKNLENIQTDAEKLVNHMNENYKEHDSLKPIY</sequence>
<keyword evidence="1" id="KW-0175">Coiled coil</keyword>
<keyword evidence="4" id="KW-0614">Plasmid</keyword>
<feature type="coiled-coil region" evidence="1">
    <location>
        <begin position="208"/>
        <end position="239"/>
    </location>
</feature>
<protein>
    <submittedName>
        <fullName evidence="5">Regulator</fullName>
    </submittedName>
</protein>
<evidence type="ECO:0000256" key="1">
    <source>
        <dbReference type="SAM" id="Coils"/>
    </source>
</evidence>
<evidence type="ECO:0000256" key="3">
    <source>
        <dbReference type="SAM" id="SignalP"/>
    </source>
</evidence>
<feature type="chain" id="PRO_5029753995" evidence="3">
    <location>
        <begin position="27"/>
        <end position="250"/>
    </location>
</feature>
<keyword evidence="7" id="KW-1185">Reference proteome</keyword>
<reference evidence="4 6" key="1">
    <citation type="journal article" date="2004" name="Nucleic Acids Res.">
        <title>Comparative analysis of the Borrelia garinii genome.</title>
        <authorList>
            <person name="Glockner G."/>
            <person name="Lehmann R."/>
            <person name="Romualdi A."/>
            <person name="Pradella S."/>
            <person name="Schulte-Spechtel U."/>
            <person name="Schilhabel M."/>
            <person name="Wilske B."/>
            <person name="Suhnel J."/>
            <person name="Platzer M."/>
        </authorList>
    </citation>
    <scope>NUCLEOTIDE SEQUENCE [LARGE SCALE GENOMIC DNA]</scope>
    <source>
        <strain evidence="6">ATCC BAA-2496 / DSM 23469 / PBi</strain>
        <strain evidence="4">PBi</strain>
        <plasmid evidence="6">lp54</plasmid>
    </source>
</reference>
<reference evidence="4" key="2">
    <citation type="submission" date="2004-06" db="EMBL/GenBank/DDBJ databases">
        <authorList>
            <person name="Gloeckner G."/>
            <person name="Schilhabel M."/>
            <person name="Lehmann R."/>
            <person name="Platzer M."/>
        </authorList>
    </citation>
    <scope>NUCLEOTIDE SEQUENCE</scope>
    <source>
        <strain evidence="4">PBi</strain>
        <plasmid evidence="4">lp54</plasmid>
    </source>
</reference>
<dbReference type="Proteomes" id="UP000274630">
    <property type="component" value="Plasmid lp54"/>
</dbReference>
<dbReference type="Proteomes" id="UP000002276">
    <property type="component" value="Plasmid lp54"/>
</dbReference>
<keyword evidence="3" id="KW-0732">Signal</keyword>
<feature type="compositionally biased region" description="Basic and acidic residues" evidence="2">
    <location>
        <begin position="33"/>
        <end position="49"/>
    </location>
</feature>
<reference evidence="7" key="4">
    <citation type="submission" date="2018-04" db="EMBL/GenBank/DDBJ databases">
        <title>Whole Genome Assembly of Borrelia bavariensis PBi.</title>
        <authorList>
            <person name="Margos G."/>
        </authorList>
    </citation>
    <scope>NUCLEOTIDE SEQUENCE [LARGE SCALE GENOMIC DNA]</scope>
    <source>
        <strain evidence="7">PBi</strain>
        <plasmid evidence="7">lp54</plasmid>
    </source>
</reference>
<gene>
    <name evidence="4" type="ordered locus">BGA66</name>
    <name evidence="5" type="ORF">DB299_04335</name>
</gene>
<dbReference type="InterPro" id="IPR008421">
    <property type="entry name" value="Borrelia_lipoprotein_PFam54/60"/>
</dbReference>
<dbReference type="OrthoDB" id="352901at2"/>
<dbReference type="Pfam" id="PF05714">
    <property type="entry name" value="PFam54_60"/>
    <property type="match status" value="1"/>
</dbReference>
<dbReference type="GeneID" id="45161723"/>
<dbReference type="EMBL" id="CP000015">
    <property type="protein sequence ID" value="AAT93825.1"/>
    <property type="molecule type" value="Genomic_DNA"/>
</dbReference>